<dbReference type="AlphaFoldDB" id="A0A4Y2DWN4"/>
<proteinExistence type="predicted"/>
<evidence type="ECO:0000313" key="1">
    <source>
        <dbReference type="EMBL" id="GBM20015.1"/>
    </source>
</evidence>
<name>A0A4Y2DWN4_ARAVE</name>
<dbReference type="Proteomes" id="UP000499080">
    <property type="component" value="Unassembled WGS sequence"/>
</dbReference>
<evidence type="ECO:0000313" key="2">
    <source>
        <dbReference type="Proteomes" id="UP000499080"/>
    </source>
</evidence>
<protein>
    <submittedName>
        <fullName evidence="1">Uncharacterized protein</fullName>
    </submittedName>
</protein>
<accession>A0A4Y2DWN4</accession>
<organism evidence="1 2">
    <name type="scientific">Araneus ventricosus</name>
    <name type="common">Orbweaver spider</name>
    <name type="synonym">Epeira ventricosa</name>
    <dbReference type="NCBI Taxonomy" id="182803"/>
    <lineage>
        <taxon>Eukaryota</taxon>
        <taxon>Metazoa</taxon>
        <taxon>Ecdysozoa</taxon>
        <taxon>Arthropoda</taxon>
        <taxon>Chelicerata</taxon>
        <taxon>Arachnida</taxon>
        <taxon>Araneae</taxon>
        <taxon>Araneomorphae</taxon>
        <taxon>Entelegynae</taxon>
        <taxon>Araneoidea</taxon>
        <taxon>Araneidae</taxon>
        <taxon>Araneus</taxon>
    </lineage>
</organism>
<reference evidence="1 2" key="1">
    <citation type="journal article" date="2019" name="Sci. Rep.">
        <title>Orb-weaving spider Araneus ventricosus genome elucidates the spidroin gene catalogue.</title>
        <authorList>
            <person name="Kono N."/>
            <person name="Nakamura H."/>
            <person name="Ohtoshi R."/>
            <person name="Moran D.A.P."/>
            <person name="Shinohara A."/>
            <person name="Yoshida Y."/>
            <person name="Fujiwara M."/>
            <person name="Mori M."/>
            <person name="Tomita M."/>
            <person name="Arakawa K."/>
        </authorList>
    </citation>
    <scope>NUCLEOTIDE SEQUENCE [LARGE SCALE GENOMIC DNA]</scope>
</reference>
<keyword evidence="2" id="KW-1185">Reference proteome</keyword>
<dbReference type="EMBL" id="BGPR01000435">
    <property type="protein sequence ID" value="GBM20015.1"/>
    <property type="molecule type" value="Genomic_DNA"/>
</dbReference>
<comment type="caution">
    <text evidence="1">The sequence shown here is derived from an EMBL/GenBank/DDBJ whole genome shotgun (WGS) entry which is preliminary data.</text>
</comment>
<sequence length="91" mass="10349">MVREEVMETLAPLAAPRQRNTTSQLSVSVTDSLSRKPLIESVVENCDEIPSLAAITDYRKEQLKDKHLKSIIRTLEKGDGYQSYQMRNNVL</sequence>
<gene>
    <name evidence="1" type="ORF">AVEN_77934_1</name>
</gene>
<dbReference type="OrthoDB" id="4369127at2759"/>